<gene>
    <name evidence="5" type="ORF">D5H78_11825</name>
</gene>
<dbReference type="AlphaFoldDB" id="A0A3A3Z206"/>
<dbReference type="InterPro" id="IPR001296">
    <property type="entry name" value="Glyco_trans_1"/>
</dbReference>
<accession>A0A3A3Z206</accession>
<evidence type="ECO:0000259" key="3">
    <source>
        <dbReference type="Pfam" id="PF00534"/>
    </source>
</evidence>
<comment type="caution">
    <text evidence="5">The sequence shown here is derived from an EMBL/GenBank/DDBJ whole genome shotgun (WGS) entry which is preliminary data.</text>
</comment>
<keyword evidence="6" id="KW-1185">Reference proteome</keyword>
<dbReference type="OrthoDB" id="9815351at2"/>
<feature type="domain" description="Glycosyltransferase subfamily 4-like N-terminal" evidence="4">
    <location>
        <begin position="22"/>
        <end position="155"/>
    </location>
</feature>
<evidence type="ECO:0000256" key="2">
    <source>
        <dbReference type="ARBA" id="ARBA00022679"/>
    </source>
</evidence>
<proteinExistence type="predicted"/>
<dbReference type="Proteomes" id="UP000265614">
    <property type="component" value="Unassembled WGS sequence"/>
</dbReference>
<dbReference type="EMBL" id="QZEZ01000005">
    <property type="protein sequence ID" value="RJK95498.1"/>
    <property type="molecule type" value="Genomic_DNA"/>
</dbReference>
<reference evidence="5 6" key="1">
    <citation type="submission" date="2018-09" db="EMBL/GenBank/DDBJ databases">
        <title>YIM 75000 draft genome.</title>
        <authorList>
            <person name="Tang S."/>
            <person name="Feng Y."/>
        </authorList>
    </citation>
    <scope>NUCLEOTIDE SEQUENCE [LARGE SCALE GENOMIC DNA]</scope>
    <source>
        <strain evidence="5 6">YIM 75000</strain>
    </source>
</reference>
<feature type="domain" description="Glycosyl transferase family 1" evidence="3">
    <location>
        <begin position="179"/>
        <end position="338"/>
    </location>
</feature>
<dbReference type="Pfam" id="PF13439">
    <property type="entry name" value="Glyco_transf_4"/>
    <property type="match status" value="1"/>
</dbReference>
<keyword evidence="1" id="KW-0328">Glycosyltransferase</keyword>
<dbReference type="Pfam" id="PF00534">
    <property type="entry name" value="Glycos_transf_1"/>
    <property type="match status" value="1"/>
</dbReference>
<dbReference type="PANTHER" id="PTHR12526">
    <property type="entry name" value="GLYCOSYLTRANSFERASE"/>
    <property type="match status" value="1"/>
</dbReference>
<dbReference type="SUPFAM" id="SSF53756">
    <property type="entry name" value="UDP-Glycosyltransferase/glycogen phosphorylase"/>
    <property type="match status" value="1"/>
</dbReference>
<name>A0A3A3Z206_9ACTN</name>
<protein>
    <submittedName>
        <fullName evidence="5">Glycosyltransferase</fullName>
    </submittedName>
</protein>
<dbReference type="Gene3D" id="3.40.50.2000">
    <property type="entry name" value="Glycogen Phosphorylase B"/>
    <property type="match status" value="2"/>
</dbReference>
<dbReference type="InterPro" id="IPR028098">
    <property type="entry name" value="Glyco_trans_4-like_N"/>
</dbReference>
<keyword evidence="2 5" id="KW-0808">Transferase</keyword>
<evidence type="ECO:0000313" key="5">
    <source>
        <dbReference type="EMBL" id="RJK95498.1"/>
    </source>
</evidence>
<evidence type="ECO:0000259" key="4">
    <source>
        <dbReference type="Pfam" id="PF13439"/>
    </source>
</evidence>
<dbReference type="GO" id="GO:0016757">
    <property type="term" value="F:glycosyltransferase activity"/>
    <property type="evidence" value="ECO:0007669"/>
    <property type="project" value="UniProtKB-KW"/>
</dbReference>
<sequence length="363" mass="39239">MRVLVVTVVHDPEDARIRHRQLRSLLAAGHEVTYAAPFAAYGRAVPQGVRGVDLPRAMGRRRDRALLAARRVLAQEGPGHDVVLLHDPELLAAAAAAAPALRGRAVVWDVHEDTAAALGMKPWLPGPLRRALPGAVRAAERLAERAVHLTLAEDAYAARFRRPHPVVPNSVLVAEAEPPPPGRDRVVYLGRLTGPRGALELVELGRRLRGDVVVELVGPADADVRGAVEAAHAAGDVRWHGFVPNEEALRLLPGALAGLSLLHDEPNYAHSRPTKLMEYMASGVPVVTTPNPVSVELVERYRCGLVVPFDDPAGAEAAVRRLRDDDALRLACARAGREGALADLDWRRDGRRFAAQLEAWAGR</sequence>
<organism evidence="5 6">
    <name type="scientific">Vallicoccus soli</name>
    <dbReference type="NCBI Taxonomy" id="2339232"/>
    <lineage>
        <taxon>Bacteria</taxon>
        <taxon>Bacillati</taxon>
        <taxon>Actinomycetota</taxon>
        <taxon>Actinomycetes</taxon>
        <taxon>Motilibacterales</taxon>
        <taxon>Vallicoccaceae</taxon>
        <taxon>Vallicoccus</taxon>
    </lineage>
</organism>
<evidence type="ECO:0000256" key="1">
    <source>
        <dbReference type="ARBA" id="ARBA00022676"/>
    </source>
</evidence>
<evidence type="ECO:0000313" key="6">
    <source>
        <dbReference type="Proteomes" id="UP000265614"/>
    </source>
</evidence>